<sequence>MLFNYFIAAAVNFNFSRYIARTQDIYTCMDAMTQDHRFILVMHYICLTGWGMDKEFVYGAQCCTCANERKEYVQPV</sequence>
<organism evidence="1 2">
    <name type="scientific">Bugula neritina</name>
    <name type="common">Brown bryozoan</name>
    <name type="synonym">Sertularia neritina</name>
    <dbReference type="NCBI Taxonomy" id="10212"/>
    <lineage>
        <taxon>Eukaryota</taxon>
        <taxon>Metazoa</taxon>
        <taxon>Spiralia</taxon>
        <taxon>Lophotrochozoa</taxon>
        <taxon>Bryozoa</taxon>
        <taxon>Gymnolaemata</taxon>
        <taxon>Cheilostomatida</taxon>
        <taxon>Flustrina</taxon>
        <taxon>Buguloidea</taxon>
        <taxon>Bugulidae</taxon>
        <taxon>Bugula</taxon>
    </lineage>
</organism>
<gene>
    <name evidence="1" type="ORF">EB796_014280</name>
</gene>
<dbReference type="Proteomes" id="UP000593567">
    <property type="component" value="Unassembled WGS sequence"/>
</dbReference>
<comment type="caution">
    <text evidence="1">The sequence shown here is derived from an EMBL/GenBank/DDBJ whole genome shotgun (WGS) entry which is preliminary data.</text>
</comment>
<keyword evidence="2" id="KW-1185">Reference proteome</keyword>
<protein>
    <submittedName>
        <fullName evidence="1">Uncharacterized protein</fullName>
    </submittedName>
</protein>
<evidence type="ECO:0000313" key="1">
    <source>
        <dbReference type="EMBL" id="KAF6027419.1"/>
    </source>
</evidence>
<dbReference type="EMBL" id="VXIV02002096">
    <property type="protein sequence ID" value="KAF6027419.1"/>
    <property type="molecule type" value="Genomic_DNA"/>
</dbReference>
<evidence type="ECO:0000313" key="2">
    <source>
        <dbReference type="Proteomes" id="UP000593567"/>
    </source>
</evidence>
<dbReference type="AlphaFoldDB" id="A0A7J7JM25"/>
<accession>A0A7J7JM25</accession>
<name>A0A7J7JM25_BUGNE</name>
<proteinExistence type="predicted"/>
<reference evidence="1" key="1">
    <citation type="submission" date="2020-06" db="EMBL/GenBank/DDBJ databases">
        <title>Draft genome of Bugula neritina, a colonial animal packing powerful symbionts and potential medicines.</title>
        <authorList>
            <person name="Rayko M."/>
        </authorList>
    </citation>
    <scope>NUCLEOTIDE SEQUENCE [LARGE SCALE GENOMIC DNA]</scope>
    <source>
        <strain evidence="1">Kwan_BN1</strain>
    </source>
</reference>